<sequence length="616" mass="68608">MEGDDETTSVTMIDDEIYSNGGGEDKRSKPNLSSELLDVEVYAGLYSGRTKITRLMFVADRCGNQVMNLDALRMAYDEIKKGENTNLFKEVVEKIDGKLGSEYCLDQSWVDSVDRKAEVRKEKLEKSIRMGYNDFGDFYYSHGHLGDAFKNYTHTCDYCTTSKHILQMCLNAILVCIEMGQFSLAASYASMAEQTTEANDPVILAKLCCVAGLAHLENKTYKLAAGKFLETSPELGSTYAEVIAPQDVATYGGLCALASFDKAELTAYNLNFQTFLEQVPEVREIINGFHSSRYASCLEFLENLKANLLLDIHLHDNVETLYSQIRHKALIQYTHPFVCVDLRVMADAFKTDVSALENELVPLISEYQNQLRSQSSAASIEVEKCAKLSVYYEEATAKFSSSQRSTILKLEIANASAILKDAKMLDVKQKRAVQGKMACLSDQVQVLKSHVHDVDEYKSKSELESLLKAANSEYDKAVKARRIAKKAADAALAKKFTTDMQRSTILKLEIANASAILKDAKMLDVKQKRAVQGKMACLSDQVQVLKSHVHDVDEYKSKSELESLLKAANSEYDKAVKARRIAKKAADAALAKIFTTDMQDPNAIMYVTRNGQKVAV</sequence>
<name>A0A4Y7KJ61_PAPSO</name>
<evidence type="ECO:0000256" key="4">
    <source>
        <dbReference type="ARBA" id="ARBA00022790"/>
    </source>
</evidence>
<keyword evidence="4" id="KW-0736">Signalosome</keyword>
<dbReference type="GO" id="GO:0008180">
    <property type="term" value="C:COP9 signalosome"/>
    <property type="evidence" value="ECO:0007669"/>
    <property type="project" value="UniProtKB-KW"/>
</dbReference>
<accession>A0A4Y7KJ61</accession>
<evidence type="ECO:0000256" key="3">
    <source>
        <dbReference type="ARBA" id="ARBA00022490"/>
    </source>
</evidence>
<dbReference type="InterPro" id="IPR045135">
    <property type="entry name" value="Rpn7_N"/>
</dbReference>
<proteinExistence type="predicted"/>
<dbReference type="Gramene" id="RZC72896">
    <property type="protein sequence ID" value="RZC72896"/>
    <property type="gene ID" value="C5167_048371"/>
</dbReference>
<dbReference type="InterPro" id="IPR019585">
    <property type="entry name" value="Rpn7/CSN1"/>
</dbReference>
<dbReference type="InterPro" id="IPR000717">
    <property type="entry name" value="PCI_dom"/>
</dbReference>
<evidence type="ECO:0000259" key="7">
    <source>
        <dbReference type="PROSITE" id="PS50250"/>
    </source>
</evidence>
<dbReference type="GO" id="GO:0005737">
    <property type="term" value="C:cytoplasm"/>
    <property type="evidence" value="ECO:0007669"/>
    <property type="project" value="UniProtKB-SubCell"/>
</dbReference>
<dbReference type="Pfam" id="PF01399">
    <property type="entry name" value="PCI"/>
    <property type="match status" value="1"/>
</dbReference>
<keyword evidence="9" id="KW-1185">Reference proteome</keyword>
<gene>
    <name evidence="8" type="ORF">C5167_048371</name>
</gene>
<keyword evidence="5" id="KW-0539">Nucleus</keyword>
<evidence type="ECO:0000256" key="1">
    <source>
        <dbReference type="ARBA" id="ARBA00004123"/>
    </source>
</evidence>
<protein>
    <recommendedName>
        <fullName evidence="7">PCI domain-containing protein</fullName>
    </recommendedName>
</protein>
<feature type="region of interest" description="Disordered" evidence="6">
    <location>
        <begin position="1"/>
        <end position="30"/>
    </location>
</feature>
<dbReference type="PROSITE" id="PS50250">
    <property type="entry name" value="PCI"/>
    <property type="match status" value="1"/>
</dbReference>
<comment type="subcellular location">
    <subcellularLocation>
        <location evidence="2">Cytoplasm</location>
    </subcellularLocation>
    <subcellularLocation>
        <location evidence="1">Nucleus</location>
    </subcellularLocation>
</comment>
<evidence type="ECO:0000256" key="2">
    <source>
        <dbReference type="ARBA" id="ARBA00004496"/>
    </source>
</evidence>
<dbReference type="STRING" id="3469.A0A4Y7KJ61"/>
<reference evidence="8 9" key="1">
    <citation type="journal article" date="2018" name="Science">
        <title>The opium poppy genome and morphinan production.</title>
        <authorList>
            <person name="Guo L."/>
            <person name="Winzer T."/>
            <person name="Yang X."/>
            <person name="Li Y."/>
            <person name="Ning Z."/>
            <person name="He Z."/>
            <person name="Teodor R."/>
            <person name="Lu Y."/>
            <person name="Bowser T.A."/>
            <person name="Graham I.A."/>
            <person name="Ye K."/>
        </authorList>
    </citation>
    <scope>NUCLEOTIDE SEQUENCE [LARGE SCALE GENOMIC DNA]</scope>
    <source>
        <strain evidence="9">cv. HN1</strain>
        <tissue evidence="8">Leaves</tissue>
    </source>
</reference>
<organism evidence="8 9">
    <name type="scientific">Papaver somniferum</name>
    <name type="common">Opium poppy</name>
    <dbReference type="NCBI Taxonomy" id="3469"/>
    <lineage>
        <taxon>Eukaryota</taxon>
        <taxon>Viridiplantae</taxon>
        <taxon>Streptophyta</taxon>
        <taxon>Embryophyta</taxon>
        <taxon>Tracheophyta</taxon>
        <taxon>Spermatophyta</taxon>
        <taxon>Magnoliopsida</taxon>
        <taxon>Ranunculales</taxon>
        <taxon>Papaveraceae</taxon>
        <taxon>Papaveroideae</taxon>
        <taxon>Papaver</taxon>
    </lineage>
</organism>
<dbReference type="PANTHER" id="PTHR14145:SF2">
    <property type="entry name" value="COP9 SIGNALOSOME COMPLEX SUBUNIT 1"/>
    <property type="match status" value="1"/>
</dbReference>
<dbReference type="AlphaFoldDB" id="A0A4Y7KJ61"/>
<feature type="domain" description="PCI" evidence="7">
    <location>
        <begin position="220"/>
        <end position="387"/>
    </location>
</feature>
<dbReference type="EMBL" id="CM010722">
    <property type="protein sequence ID" value="RZC72896.1"/>
    <property type="molecule type" value="Genomic_DNA"/>
</dbReference>
<evidence type="ECO:0000313" key="9">
    <source>
        <dbReference type="Proteomes" id="UP000316621"/>
    </source>
</evidence>
<evidence type="ECO:0000313" key="8">
    <source>
        <dbReference type="EMBL" id="RZC72896.1"/>
    </source>
</evidence>
<evidence type="ECO:0000256" key="6">
    <source>
        <dbReference type="SAM" id="MobiDB-lite"/>
    </source>
</evidence>
<keyword evidence="3" id="KW-0963">Cytoplasm</keyword>
<dbReference type="Gene3D" id="1.25.40.570">
    <property type="match status" value="1"/>
</dbReference>
<evidence type="ECO:0000256" key="5">
    <source>
        <dbReference type="ARBA" id="ARBA00023242"/>
    </source>
</evidence>
<dbReference type="PANTHER" id="PTHR14145">
    <property type="entry name" value="26S PROTESOME SUBUNIT 6"/>
    <property type="match status" value="1"/>
</dbReference>
<dbReference type="Proteomes" id="UP000316621">
    <property type="component" value="Chromosome 8"/>
</dbReference>
<dbReference type="Pfam" id="PF10602">
    <property type="entry name" value="RPN7"/>
    <property type="match status" value="1"/>
</dbReference>
<feature type="compositionally biased region" description="Acidic residues" evidence="6">
    <location>
        <begin position="1"/>
        <end position="17"/>
    </location>
</feature>